<dbReference type="RefSeq" id="WP_016352771.1">
    <property type="nucleotide sequence ID" value="NC_021291.1"/>
</dbReference>
<reference evidence="2 3" key="1">
    <citation type="journal article" date="2013" name="Genome Announc.">
        <title>Draft Genome of Spiribacter salinus M19-40, an Abundant Gammaproteobacterium in Aquatic Hypersaline Environments.</title>
        <authorList>
            <person name="Leon M.J."/>
            <person name="Ghai R."/>
            <person name="Fernandez A.B."/>
            <person name="Sanchez-Porro C."/>
            <person name="Rodriguez-Valera F."/>
            <person name="Ventosa A."/>
        </authorList>
    </citation>
    <scope>NUCLEOTIDE SEQUENCE [LARGE SCALE GENOMIC DNA]</scope>
    <source>
        <strain evidence="2">M19-40</strain>
    </source>
</reference>
<dbReference type="PANTHER" id="PTHR38591">
    <property type="entry name" value="HYDROLASE"/>
    <property type="match status" value="1"/>
</dbReference>
<dbReference type="EMBL" id="CP005963">
    <property type="protein sequence ID" value="AGM40464.1"/>
    <property type="molecule type" value="Genomic_DNA"/>
</dbReference>
<dbReference type="InterPro" id="IPR023374">
    <property type="entry name" value="AttH-like_dom_sf"/>
</dbReference>
<dbReference type="Gene3D" id="2.40.370.10">
    <property type="entry name" value="AttH-like domain"/>
    <property type="match status" value="2"/>
</dbReference>
<dbReference type="KEGG" id="ssal:SPISAL_01825"/>
<accession>R4V374</accession>
<dbReference type="Pfam" id="PF17186">
    <property type="entry name" value="Lipocalin_9"/>
    <property type="match status" value="1"/>
</dbReference>
<dbReference type="SUPFAM" id="SSF159245">
    <property type="entry name" value="AttH-like"/>
    <property type="match status" value="1"/>
</dbReference>
<evidence type="ECO:0000313" key="3">
    <source>
        <dbReference type="Proteomes" id="UP000017881"/>
    </source>
</evidence>
<evidence type="ECO:0000313" key="2">
    <source>
        <dbReference type="EMBL" id="AGM40464.1"/>
    </source>
</evidence>
<protein>
    <recommendedName>
        <fullName evidence="1">AttH domain-containing protein</fullName>
    </recommendedName>
</protein>
<organism evidence="2 3">
    <name type="scientific">Spiribacter salinus M19-40</name>
    <dbReference type="NCBI Taxonomy" id="1260251"/>
    <lineage>
        <taxon>Bacteria</taxon>
        <taxon>Pseudomonadati</taxon>
        <taxon>Pseudomonadota</taxon>
        <taxon>Gammaproteobacteria</taxon>
        <taxon>Chromatiales</taxon>
        <taxon>Ectothiorhodospiraceae</taxon>
        <taxon>Spiribacter</taxon>
    </lineage>
</organism>
<keyword evidence="3" id="KW-1185">Reference proteome</keyword>
<dbReference type="AlphaFoldDB" id="R4V374"/>
<proteinExistence type="predicted"/>
<dbReference type="Proteomes" id="UP000017881">
    <property type="component" value="Chromosome"/>
</dbReference>
<evidence type="ECO:0000259" key="1">
    <source>
        <dbReference type="Pfam" id="PF07143"/>
    </source>
</evidence>
<dbReference type="PATRIC" id="fig|1260251.3.peg.367"/>
<gene>
    <name evidence="2" type="ORF">SPISAL_01825</name>
</gene>
<dbReference type="HOGENOM" id="CLU_040626_0_0_6"/>
<feature type="domain" description="AttH" evidence="1">
    <location>
        <begin position="77"/>
        <end position="254"/>
    </location>
</feature>
<dbReference type="InterPro" id="IPR010791">
    <property type="entry name" value="AttH_dom"/>
</dbReference>
<dbReference type="Pfam" id="PF07143">
    <property type="entry name" value="CrtC"/>
    <property type="match status" value="1"/>
</dbReference>
<dbReference type="PANTHER" id="PTHR38591:SF1">
    <property type="entry name" value="BLL1000 PROTEIN"/>
    <property type="match status" value="1"/>
</dbReference>
<sequence>MMRRLDPTPVVLGALVVAAIAIGWLRFGGPSNEPVSGAEGLAEAMGPSEDAEAFARVTGPRPLQFPEDHGAHPDYRTEWWYFTGNLTGEDGRAYGFQITLFRSALGPSAPPRDSDWATRQAWMGHFAITDIEAGEHRATERYQRGALGLAGAEVRPVRVWMDDWEIASDTDEQLFPLRIRASDSAAGIALDLAIEAEKGHVLQGDQGYSRKGEAPGNASRYYSFTRLAAEGEVEFDGRQSDVSGSAWLDREWSTSALDAGQAGWDWFALQLEDGRDVMVYRLRRNDGRTDRHSAGIVVDAEGNAQVLSAEDFTLTPQRDWQSGITGSRYPVAWSLELPAEDLSLTIEARVDAQEMPTTVRYWEGAVGVTGSAEGVGYLEMTGY</sequence>
<dbReference type="eggNOG" id="COG5621">
    <property type="taxonomic scope" value="Bacteria"/>
</dbReference>
<name>R4V374_9GAMM</name>